<dbReference type="PANTHER" id="PTHR12832:SF11">
    <property type="entry name" value="LD23868P"/>
    <property type="match status" value="1"/>
</dbReference>
<reference evidence="4" key="1">
    <citation type="submission" date="2025-08" db="UniProtKB">
        <authorList>
            <consortium name="RefSeq"/>
        </authorList>
    </citation>
    <scope>IDENTIFICATION</scope>
    <source>
        <tissue evidence="4">Testes</tissue>
    </source>
</reference>
<gene>
    <name evidence="4" type="primary">LOC100372245</name>
</gene>
<dbReference type="Proteomes" id="UP000694865">
    <property type="component" value="Unplaced"/>
</dbReference>
<dbReference type="InterPro" id="IPR008862">
    <property type="entry name" value="Tcp11"/>
</dbReference>
<dbReference type="PANTHER" id="PTHR12832">
    <property type="entry name" value="TESTIS-SPECIFIC PROTEIN PBS13 T-COMPLEX 11"/>
    <property type="match status" value="1"/>
</dbReference>
<name>A0ABM0GYP4_SACKO</name>
<comment type="similarity">
    <text evidence="1">Belongs to the TCP11 family.</text>
</comment>
<dbReference type="GeneID" id="100372245"/>
<protein>
    <submittedName>
        <fullName evidence="4">T-complex protein 11-like protein 1-like</fullName>
    </submittedName>
</protein>
<feature type="region of interest" description="Disordered" evidence="2">
    <location>
        <begin position="523"/>
        <end position="547"/>
    </location>
</feature>
<proteinExistence type="inferred from homology"/>
<sequence>MPLEKKNDAEDVDHQDTKGSASSPDESHQLDSSGEGEVFRKKLRMHSPSPGASPRGTPQASPPRVSLEQIIAAANGVTNMTLAHEIAVDKDFVLKQAETQELSLEKHIKDLVHKAFWENLKESLAEDPPNYTHAIGLLGEVKESLFTLLLPAHTKIRTEINEVLDLELIKQQAEHNSLDVHKYAEFVIGIMSQLCAPVRDDEIQKIHEITDVIELFKEIFRVIDLMKLDMANFTIQSIRPTIQQHSIEYERKKFEELLKNQEDYVDGLEFTKKWLKDAAEKIVALQQAFHAAQTASSTVVDGATASTMATAPTMATIPPAVVLNQGYINLLQWDDLQLFPETLLMDQGRFLDIRDKVDKLVLVSSVLLVTYNTVGASIAGIQGFVEKLKNIINILLEGDGEMGDKLVGLSEQICKEVNECLTKHSFPSLEETTEKALKTQIQSLKEEANNIRKLLDVRAKAFFRLMISATTPFDPKTKIPPGLGPVHQELISLSGQFCSLVVHNRSVFISFYSDIITEVKKQTTESKNENEKNVSKEESVESVKTDI</sequence>
<feature type="compositionally biased region" description="Basic and acidic residues" evidence="2">
    <location>
        <begin position="1"/>
        <end position="17"/>
    </location>
</feature>
<dbReference type="RefSeq" id="XP_002740324.1">
    <property type="nucleotide sequence ID" value="XM_002740278.2"/>
</dbReference>
<evidence type="ECO:0000256" key="1">
    <source>
        <dbReference type="ARBA" id="ARBA00010954"/>
    </source>
</evidence>
<organism evidence="3 4">
    <name type="scientific">Saccoglossus kowalevskii</name>
    <name type="common">Acorn worm</name>
    <dbReference type="NCBI Taxonomy" id="10224"/>
    <lineage>
        <taxon>Eukaryota</taxon>
        <taxon>Metazoa</taxon>
        <taxon>Hemichordata</taxon>
        <taxon>Enteropneusta</taxon>
        <taxon>Harrimaniidae</taxon>
        <taxon>Saccoglossus</taxon>
    </lineage>
</organism>
<evidence type="ECO:0000313" key="3">
    <source>
        <dbReference type="Proteomes" id="UP000694865"/>
    </source>
</evidence>
<feature type="region of interest" description="Disordered" evidence="2">
    <location>
        <begin position="1"/>
        <end position="64"/>
    </location>
</feature>
<evidence type="ECO:0000313" key="4">
    <source>
        <dbReference type="RefSeq" id="XP_002740324.1"/>
    </source>
</evidence>
<evidence type="ECO:0000256" key="2">
    <source>
        <dbReference type="SAM" id="MobiDB-lite"/>
    </source>
</evidence>
<keyword evidence="3" id="KW-1185">Reference proteome</keyword>
<accession>A0ABM0GYP4</accession>
<dbReference type="Pfam" id="PF05794">
    <property type="entry name" value="Tcp11"/>
    <property type="match status" value="1"/>
</dbReference>